<accession>A0A0C3DAY1</accession>
<dbReference type="HOGENOM" id="CLU_031312_1_1_1"/>
<proteinExistence type="inferred from homology"/>
<evidence type="ECO:0000256" key="7">
    <source>
        <dbReference type="ARBA" id="ARBA00022691"/>
    </source>
</evidence>
<sequence>MSSSHIPNLLTSRRGPRLRGRGGGRGQGRGHDHVGASASSRRDQTIQATDTDAAVSRLSAVALGYLDDPYAQYFVHGAGTRRLPIINRGTYARTTAIDALVEAFLSLPESSSRKKQIISLGAGTDTRYFRLRAQNRHHNLIYHEFDYPSVCAAKYRIVEADIPALDGESLVLESGEAVLGNGEPQWSLLSSVNVEPDLRYICHPLDLRRLPSLESTTSIRGLQTDIPTLIISECCLCYLDVTDATAVIKWFVEKIAEVGIVLYEPVGPDDAFGQMMTDNLAARGITMPTVQRYKSITLQKERLAELGFREEEGGGGNDAVSVEHIWQTWVTDEERARVDSLEGLDEIEEWQMLARHYAVSWGWTGRWDDWMKPLVRIK</sequence>
<keyword evidence="7 8" id="KW-0949">S-adenosyl-L-methionine</keyword>
<protein>
    <recommendedName>
        <fullName evidence="4 8">Leucine carboxyl methyltransferase 1</fullName>
        <ecNumber evidence="3 8">2.1.1.233</ecNumber>
    </recommendedName>
</protein>
<keyword evidence="5 8" id="KW-0489">Methyltransferase</keyword>
<evidence type="ECO:0000256" key="4">
    <source>
        <dbReference type="ARBA" id="ARBA00017497"/>
    </source>
</evidence>
<dbReference type="Proteomes" id="UP000054321">
    <property type="component" value="Unassembled WGS sequence"/>
</dbReference>
<feature type="binding site" evidence="9">
    <location>
        <position position="233"/>
    </location>
    <ligand>
        <name>S-adenosyl-L-methionine</name>
        <dbReference type="ChEBI" id="CHEBI:59789"/>
    </ligand>
</feature>
<feature type="binding site" evidence="9">
    <location>
        <begin position="206"/>
        <end position="207"/>
    </location>
    <ligand>
        <name>S-adenosyl-L-methionine</name>
        <dbReference type="ChEBI" id="CHEBI:59789"/>
    </ligand>
</feature>
<dbReference type="InterPro" id="IPR016651">
    <property type="entry name" value="LCMT1"/>
</dbReference>
<organism evidence="11 12">
    <name type="scientific">Oidiodendron maius (strain Zn)</name>
    <dbReference type="NCBI Taxonomy" id="913774"/>
    <lineage>
        <taxon>Eukaryota</taxon>
        <taxon>Fungi</taxon>
        <taxon>Dikarya</taxon>
        <taxon>Ascomycota</taxon>
        <taxon>Pezizomycotina</taxon>
        <taxon>Leotiomycetes</taxon>
        <taxon>Leotiomycetes incertae sedis</taxon>
        <taxon>Myxotrichaceae</taxon>
        <taxon>Oidiodendron</taxon>
    </lineage>
</organism>
<evidence type="ECO:0000256" key="1">
    <source>
        <dbReference type="ARBA" id="ARBA00000724"/>
    </source>
</evidence>
<reference evidence="11 12" key="1">
    <citation type="submission" date="2014-04" db="EMBL/GenBank/DDBJ databases">
        <authorList>
            <consortium name="DOE Joint Genome Institute"/>
            <person name="Kuo A."/>
            <person name="Martino E."/>
            <person name="Perotto S."/>
            <person name="Kohler A."/>
            <person name="Nagy L.G."/>
            <person name="Floudas D."/>
            <person name="Copeland A."/>
            <person name="Barry K.W."/>
            <person name="Cichocki N."/>
            <person name="Veneault-Fourrey C."/>
            <person name="LaButti K."/>
            <person name="Lindquist E.A."/>
            <person name="Lipzen A."/>
            <person name="Lundell T."/>
            <person name="Morin E."/>
            <person name="Murat C."/>
            <person name="Sun H."/>
            <person name="Tunlid A."/>
            <person name="Henrissat B."/>
            <person name="Grigoriev I.V."/>
            <person name="Hibbett D.S."/>
            <person name="Martin F."/>
            <person name="Nordberg H.P."/>
            <person name="Cantor M.N."/>
            <person name="Hua S.X."/>
        </authorList>
    </citation>
    <scope>NUCLEOTIDE SEQUENCE [LARGE SCALE GENOMIC DNA]</scope>
    <source>
        <strain evidence="11 12">Zn</strain>
    </source>
</reference>
<evidence type="ECO:0000256" key="3">
    <source>
        <dbReference type="ARBA" id="ARBA00012834"/>
    </source>
</evidence>
<dbReference type="GO" id="GO:0018423">
    <property type="term" value="F:protein C-terminal leucine carboxyl O-methyltransferase activity"/>
    <property type="evidence" value="ECO:0007669"/>
    <property type="project" value="UniProtKB-EC"/>
</dbReference>
<dbReference type="InterPro" id="IPR029063">
    <property type="entry name" value="SAM-dependent_MTases_sf"/>
</dbReference>
<dbReference type="InterPro" id="IPR007213">
    <property type="entry name" value="Ppm1/Ppm2/Tcmp"/>
</dbReference>
<dbReference type="SUPFAM" id="SSF53335">
    <property type="entry name" value="S-adenosyl-L-methionine-dependent methyltransferases"/>
    <property type="match status" value="1"/>
</dbReference>
<reference evidence="12" key="2">
    <citation type="submission" date="2015-01" db="EMBL/GenBank/DDBJ databases">
        <title>Evolutionary Origins and Diversification of the Mycorrhizal Mutualists.</title>
        <authorList>
            <consortium name="DOE Joint Genome Institute"/>
            <consortium name="Mycorrhizal Genomics Consortium"/>
            <person name="Kohler A."/>
            <person name="Kuo A."/>
            <person name="Nagy L.G."/>
            <person name="Floudas D."/>
            <person name="Copeland A."/>
            <person name="Barry K.W."/>
            <person name="Cichocki N."/>
            <person name="Veneault-Fourrey C."/>
            <person name="LaButti K."/>
            <person name="Lindquist E.A."/>
            <person name="Lipzen A."/>
            <person name="Lundell T."/>
            <person name="Morin E."/>
            <person name="Murat C."/>
            <person name="Riley R."/>
            <person name="Ohm R."/>
            <person name="Sun H."/>
            <person name="Tunlid A."/>
            <person name="Henrissat B."/>
            <person name="Grigoriev I.V."/>
            <person name="Hibbett D.S."/>
            <person name="Martin F."/>
        </authorList>
    </citation>
    <scope>NUCLEOTIDE SEQUENCE [LARGE SCALE GENOMIC DNA]</scope>
    <source>
        <strain evidence="12">Zn</strain>
    </source>
</reference>
<dbReference type="Pfam" id="PF04072">
    <property type="entry name" value="LCM"/>
    <property type="match status" value="1"/>
</dbReference>
<evidence type="ECO:0000256" key="10">
    <source>
        <dbReference type="SAM" id="MobiDB-lite"/>
    </source>
</evidence>
<evidence type="ECO:0000256" key="2">
    <source>
        <dbReference type="ARBA" id="ARBA00010703"/>
    </source>
</evidence>
<feature type="binding site" evidence="9">
    <location>
        <position position="93"/>
    </location>
    <ligand>
        <name>S-adenosyl-L-methionine</name>
        <dbReference type="ChEBI" id="CHEBI:59789"/>
    </ligand>
</feature>
<dbReference type="STRING" id="913774.A0A0C3DAY1"/>
<dbReference type="EMBL" id="KN832870">
    <property type="protein sequence ID" value="KIN08504.1"/>
    <property type="molecule type" value="Genomic_DNA"/>
</dbReference>
<comment type="catalytic activity">
    <reaction evidence="1 8">
        <text>[phosphatase 2A protein]-C-terminal L-leucine + S-adenosyl-L-methionine = [phosphatase 2A protein]-C-terminal L-leucine methyl ester + S-adenosyl-L-homocysteine</text>
        <dbReference type="Rhea" id="RHEA:48544"/>
        <dbReference type="Rhea" id="RHEA-COMP:12134"/>
        <dbReference type="Rhea" id="RHEA-COMP:12135"/>
        <dbReference type="ChEBI" id="CHEBI:57856"/>
        <dbReference type="ChEBI" id="CHEBI:59789"/>
        <dbReference type="ChEBI" id="CHEBI:90516"/>
        <dbReference type="ChEBI" id="CHEBI:90517"/>
        <dbReference type="EC" id="2.1.1.233"/>
    </reaction>
</comment>
<dbReference type="OrthoDB" id="203237at2759"/>
<evidence type="ECO:0000313" key="12">
    <source>
        <dbReference type="Proteomes" id="UP000054321"/>
    </source>
</evidence>
<comment type="function">
    <text evidence="8">Methylates the carboxyl group of the C-terminal leucine residue of protein phosphatase 2A catalytic subunits to form alpha-leucine ester residues.</text>
</comment>
<dbReference type="AlphaFoldDB" id="A0A0C3DAY1"/>
<feature type="compositionally biased region" description="Basic and acidic residues" evidence="10">
    <location>
        <begin position="29"/>
        <end position="44"/>
    </location>
</feature>
<dbReference type="PANTHER" id="PTHR13600:SF21">
    <property type="entry name" value="LEUCINE CARBOXYL METHYLTRANSFERASE 1"/>
    <property type="match status" value="1"/>
</dbReference>
<dbReference type="PANTHER" id="PTHR13600">
    <property type="entry name" value="LEUCINE CARBOXYL METHYLTRANSFERASE"/>
    <property type="match status" value="1"/>
</dbReference>
<dbReference type="Gene3D" id="3.40.50.150">
    <property type="entry name" value="Vaccinia Virus protein VP39"/>
    <property type="match status" value="1"/>
</dbReference>
<comment type="similarity">
    <text evidence="2 8">Belongs to the methyltransferase superfamily. LCMT family.</text>
</comment>
<evidence type="ECO:0000256" key="6">
    <source>
        <dbReference type="ARBA" id="ARBA00022679"/>
    </source>
</evidence>
<gene>
    <name evidence="11" type="ORF">OIDMADRAFT_23294</name>
</gene>
<feature type="compositionally biased region" description="Polar residues" evidence="10">
    <location>
        <begin position="1"/>
        <end position="11"/>
    </location>
</feature>
<name>A0A0C3DAY1_OIDMZ</name>
<dbReference type="EC" id="2.1.1.233" evidence="3 8"/>
<dbReference type="FunCoup" id="A0A0C3DAY1">
    <property type="interactions" value="551"/>
</dbReference>
<dbReference type="PIRSF" id="PIRSF016305">
    <property type="entry name" value="LCM_mtfrase"/>
    <property type="match status" value="1"/>
</dbReference>
<evidence type="ECO:0000256" key="5">
    <source>
        <dbReference type="ARBA" id="ARBA00022603"/>
    </source>
</evidence>
<dbReference type="InParanoid" id="A0A0C3DAY1"/>
<evidence type="ECO:0000256" key="9">
    <source>
        <dbReference type="PIRSR" id="PIRSR016305-1"/>
    </source>
</evidence>
<keyword evidence="12" id="KW-1185">Reference proteome</keyword>
<dbReference type="GO" id="GO:0032259">
    <property type="term" value="P:methylation"/>
    <property type="evidence" value="ECO:0007669"/>
    <property type="project" value="UniProtKB-KW"/>
</dbReference>
<evidence type="ECO:0000256" key="8">
    <source>
        <dbReference type="PIRNR" id="PIRNR016305"/>
    </source>
</evidence>
<keyword evidence="6 8" id="KW-0808">Transferase</keyword>
<feature type="binding site" evidence="9">
    <location>
        <position position="121"/>
    </location>
    <ligand>
        <name>S-adenosyl-L-methionine</name>
        <dbReference type="ChEBI" id="CHEBI:59789"/>
    </ligand>
</feature>
<evidence type="ECO:0000313" key="11">
    <source>
        <dbReference type="EMBL" id="KIN08504.1"/>
    </source>
</evidence>
<feature type="region of interest" description="Disordered" evidence="10">
    <location>
        <begin position="1"/>
        <end position="50"/>
    </location>
</feature>